<feature type="transmembrane region" description="Helical" evidence="2">
    <location>
        <begin position="24"/>
        <end position="46"/>
    </location>
</feature>
<keyword evidence="2" id="KW-0472">Membrane</keyword>
<reference evidence="3 4" key="1">
    <citation type="journal article" date="2020" name="Cell">
        <title>Large-Scale Comparative Analyses of Tick Genomes Elucidate Their Genetic Diversity and Vector Capacities.</title>
        <authorList>
            <consortium name="Tick Genome and Microbiome Consortium (TIGMIC)"/>
            <person name="Jia N."/>
            <person name="Wang J."/>
            <person name="Shi W."/>
            <person name="Du L."/>
            <person name="Sun Y."/>
            <person name="Zhan W."/>
            <person name="Jiang J.F."/>
            <person name="Wang Q."/>
            <person name="Zhang B."/>
            <person name="Ji P."/>
            <person name="Bell-Sakyi L."/>
            <person name="Cui X.M."/>
            <person name="Yuan T.T."/>
            <person name="Jiang B.G."/>
            <person name="Yang W.F."/>
            <person name="Lam T.T."/>
            <person name="Chang Q.C."/>
            <person name="Ding S.J."/>
            <person name="Wang X.J."/>
            <person name="Zhu J.G."/>
            <person name="Ruan X.D."/>
            <person name="Zhao L."/>
            <person name="Wei J.T."/>
            <person name="Ye R.Z."/>
            <person name="Que T.C."/>
            <person name="Du C.H."/>
            <person name="Zhou Y.H."/>
            <person name="Cheng J.X."/>
            <person name="Dai P.F."/>
            <person name="Guo W.B."/>
            <person name="Han X.H."/>
            <person name="Huang E.J."/>
            <person name="Li L.F."/>
            <person name="Wei W."/>
            <person name="Gao Y.C."/>
            <person name="Liu J.Z."/>
            <person name="Shao H.Z."/>
            <person name="Wang X."/>
            <person name="Wang C.C."/>
            <person name="Yang T.C."/>
            <person name="Huo Q.B."/>
            <person name="Li W."/>
            <person name="Chen H.Y."/>
            <person name="Chen S.E."/>
            <person name="Zhou L.G."/>
            <person name="Ni X.B."/>
            <person name="Tian J.H."/>
            <person name="Sheng Y."/>
            <person name="Liu T."/>
            <person name="Pan Y.S."/>
            <person name="Xia L.Y."/>
            <person name="Li J."/>
            <person name="Zhao F."/>
            <person name="Cao W.C."/>
        </authorList>
    </citation>
    <scope>NUCLEOTIDE SEQUENCE [LARGE SCALE GENOMIC DNA]</scope>
    <source>
        <strain evidence="3">HaeL-2018</strain>
    </source>
</reference>
<gene>
    <name evidence="3" type="ORF">HPB48_014046</name>
</gene>
<dbReference type="VEuPathDB" id="VectorBase:HLOH_056437"/>
<evidence type="ECO:0000256" key="2">
    <source>
        <dbReference type="SAM" id="Phobius"/>
    </source>
</evidence>
<sequence>MVFCRNVATLLWRTLYLQAGCRHYGATTVELLTVALLFFFATGFSYKKPEPLEAPMPLPLENVSFNPVPAVVYGPSTGYTDSLMKPVIDAVTKPRQQGTSGGERGLKLWSTQRREDDC</sequence>
<evidence type="ECO:0000256" key="1">
    <source>
        <dbReference type="SAM" id="MobiDB-lite"/>
    </source>
</evidence>
<accession>A0A9J6GJH8</accession>
<organism evidence="3 4">
    <name type="scientific">Haemaphysalis longicornis</name>
    <name type="common">Bush tick</name>
    <dbReference type="NCBI Taxonomy" id="44386"/>
    <lineage>
        <taxon>Eukaryota</taxon>
        <taxon>Metazoa</taxon>
        <taxon>Ecdysozoa</taxon>
        <taxon>Arthropoda</taxon>
        <taxon>Chelicerata</taxon>
        <taxon>Arachnida</taxon>
        <taxon>Acari</taxon>
        <taxon>Parasitiformes</taxon>
        <taxon>Ixodida</taxon>
        <taxon>Ixodoidea</taxon>
        <taxon>Ixodidae</taxon>
        <taxon>Haemaphysalinae</taxon>
        <taxon>Haemaphysalis</taxon>
    </lineage>
</organism>
<evidence type="ECO:0000313" key="4">
    <source>
        <dbReference type="Proteomes" id="UP000821853"/>
    </source>
</evidence>
<name>A0A9J6GJH8_HAELO</name>
<keyword evidence="4" id="KW-1185">Reference proteome</keyword>
<comment type="caution">
    <text evidence="3">The sequence shown here is derived from an EMBL/GenBank/DDBJ whole genome shotgun (WGS) entry which is preliminary data.</text>
</comment>
<dbReference type="EMBL" id="JABSTR010000009">
    <property type="protein sequence ID" value="KAH9378638.1"/>
    <property type="molecule type" value="Genomic_DNA"/>
</dbReference>
<feature type="region of interest" description="Disordered" evidence="1">
    <location>
        <begin position="92"/>
        <end position="118"/>
    </location>
</feature>
<keyword evidence="2" id="KW-1133">Transmembrane helix</keyword>
<dbReference type="AlphaFoldDB" id="A0A9J6GJH8"/>
<dbReference type="Proteomes" id="UP000821853">
    <property type="component" value="Unassembled WGS sequence"/>
</dbReference>
<proteinExistence type="predicted"/>
<protein>
    <submittedName>
        <fullName evidence="3">Uncharacterized protein</fullName>
    </submittedName>
</protein>
<keyword evidence="2" id="KW-0812">Transmembrane</keyword>
<evidence type="ECO:0000313" key="3">
    <source>
        <dbReference type="EMBL" id="KAH9378638.1"/>
    </source>
</evidence>